<protein>
    <submittedName>
        <fullName evidence="1">Uncharacterized protein</fullName>
    </submittedName>
</protein>
<dbReference type="AlphaFoldDB" id="A0A8K1FP68"/>
<sequence>MLLCPETTAARALTYPISLPAQHEFKFPRYYVRPCYLEYYNLVIDRFKGGYDKVTVTGTAAIGKSTFLAYFFTRYCIEHPNETVIMVSFTNTGKMKDALVWTRQGVTHTAQCMSCMIEQAETKARQEGRPSIRLYDGALRNLPARTRVLCCTRALERWDNLIASDQRHAVAPWDISELLDARAKLKLEAFPSPVSREDITSRYDKFGGVARVCLSQRKQYPSQVEARIIWPDSESR</sequence>
<organism evidence="1 2">
    <name type="scientific">Pythium oligandrum</name>
    <name type="common">Mycoparasitic fungus</name>
    <dbReference type="NCBI Taxonomy" id="41045"/>
    <lineage>
        <taxon>Eukaryota</taxon>
        <taxon>Sar</taxon>
        <taxon>Stramenopiles</taxon>
        <taxon>Oomycota</taxon>
        <taxon>Peronosporomycetes</taxon>
        <taxon>Pythiales</taxon>
        <taxon>Pythiaceae</taxon>
        <taxon>Pythium</taxon>
    </lineage>
</organism>
<keyword evidence="2" id="KW-1185">Reference proteome</keyword>
<dbReference type="OrthoDB" id="98369at2759"/>
<dbReference type="PANTHER" id="PTHR33129:SF1">
    <property type="entry name" value="ATP-BINDING PROTEIN"/>
    <property type="match status" value="1"/>
</dbReference>
<gene>
    <name evidence="1" type="ORF">Poli38472_007741</name>
</gene>
<dbReference type="InterPro" id="IPR052980">
    <property type="entry name" value="Crinkler_effector"/>
</dbReference>
<evidence type="ECO:0000313" key="1">
    <source>
        <dbReference type="EMBL" id="TMW68069.1"/>
    </source>
</evidence>
<evidence type="ECO:0000313" key="2">
    <source>
        <dbReference type="Proteomes" id="UP000794436"/>
    </source>
</evidence>
<name>A0A8K1FP68_PYTOL</name>
<dbReference type="Proteomes" id="UP000794436">
    <property type="component" value="Unassembled WGS sequence"/>
</dbReference>
<dbReference type="EMBL" id="SPLM01000003">
    <property type="protein sequence ID" value="TMW68069.1"/>
    <property type="molecule type" value="Genomic_DNA"/>
</dbReference>
<dbReference type="PANTHER" id="PTHR33129">
    <property type="entry name" value="PROTEIN KINASE DOMAIN-CONTAINING PROTEIN-RELATED"/>
    <property type="match status" value="1"/>
</dbReference>
<accession>A0A8K1FP68</accession>
<reference evidence="1" key="1">
    <citation type="submission" date="2019-03" db="EMBL/GenBank/DDBJ databases">
        <title>Long read genome sequence of the mycoparasitic Pythium oligandrum ATCC 38472 isolated from sugarbeet rhizosphere.</title>
        <authorList>
            <person name="Gaulin E."/>
        </authorList>
    </citation>
    <scope>NUCLEOTIDE SEQUENCE</scope>
    <source>
        <strain evidence="1">ATCC 38472_TT</strain>
    </source>
</reference>
<proteinExistence type="predicted"/>
<comment type="caution">
    <text evidence="1">The sequence shown here is derived from an EMBL/GenBank/DDBJ whole genome shotgun (WGS) entry which is preliminary data.</text>
</comment>